<organism evidence="1 2">
    <name type="scientific">Heterorhabditis bacteriophora</name>
    <name type="common">Entomopathogenic nematode worm</name>
    <dbReference type="NCBI Taxonomy" id="37862"/>
    <lineage>
        <taxon>Eukaryota</taxon>
        <taxon>Metazoa</taxon>
        <taxon>Ecdysozoa</taxon>
        <taxon>Nematoda</taxon>
        <taxon>Chromadorea</taxon>
        <taxon>Rhabditida</taxon>
        <taxon>Rhabditina</taxon>
        <taxon>Rhabditomorpha</taxon>
        <taxon>Strongyloidea</taxon>
        <taxon>Heterorhabditidae</taxon>
        <taxon>Heterorhabditis</taxon>
    </lineage>
</organism>
<name>A0A1I7X248_HETBA</name>
<dbReference type="Proteomes" id="UP000095283">
    <property type="component" value="Unplaced"/>
</dbReference>
<evidence type="ECO:0000313" key="1">
    <source>
        <dbReference type="Proteomes" id="UP000095283"/>
    </source>
</evidence>
<sequence length="213" mass="24771">MELTTKDTNNVQPHMNMDGMDHKMWMWFHSAIDDTVLFKFWTVKNAKGKYFINDILKCRVKLVLSVQFLLLYLRPSMYSSILKLISIAENLITMIYTCGCLPEYIEEGYLAFYVIKLVANAKRPELDDGKRLTVDRMLCVKNLKYSASNFKHGESIETKQFIRSTHLIIYCAYVQSRLRYGAAPSGSFGYSLHKSQKTEPAFHSLFFRAFLSR</sequence>
<keyword evidence="1" id="KW-1185">Reference proteome</keyword>
<accession>A0A1I7X248</accession>
<dbReference type="AlphaFoldDB" id="A0A1I7X248"/>
<dbReference type="WBParaSite" id="Hba_11650">
    <property type="protein sequence ID" value="Hba_11650"/>
    <property type="gene ID" value="Hba_11650"/>
</dbReference>
<proteinExistence type="predicted"/>
<protein>
    <submittedName>
        <fullName evidence="2">Transmembrane protein</fullName>
    </submittedName>
</protein>
<evidence type="ECO:0000313" key="2">
    <source>
        <dbReference type="WBParaSite" id="Hba_11650"/>
    </source>
</evidence>
<reference evidence="2" key="1">
    <citation type="submission" date="2016-11" db="UniProtKB">
        <authorList>
            <consortium name="WormBaseParasite"/>
        </authorList>
    </citation>
    <scope>IDENTIFICATION</scope>
</reference>